<feature type="transmembrane region" description="Helical" evidence="3">
    <location>
        <begin position="78"/>
        <end position="96"/>
    </location>
</feature>
<evidence type="ECO:0000256" key="1">
    <source>
        <dbReference type="ARBA" id="ARBA00022448"/>
    </source>
</evidence>
<feature type="transmembrane region" description="Helical" evidence="3">
    <location>
        <begin position="186"/>
        <end position="206"/>
    </location>
</feature>
<feature type="transmembrane region" description="Helical" evidence="3">
    <location>
        <begin position="153"/>
        <end position="174"/>
    </location>
</feature>
<keyword evidence="3" id="KW-0812">Transmembrane</keyword>
<comment type="caution">
    <text evidence="4">The sequence shown here is derived from an EMBL/GenBank/DDBJ whole genome shotgun (WGS) entry which is preliminary data.</text>
</comment>
<dbReference type="GO" id="GO:0015293">
    <property type="term" value="F:symporter activity"/>
    <property type="evidence" value="ECO:0007669"/>
    <property type="project" value="UniProtKB-KW"/>
</dbReference>
<feature type="transmembrane region" description="Helical" evidence="3">
    <location>
        <begin position="233"/>
        <end position="258"/>
    </location>
</feature>
<organism evidence="4 5">
    <name type="scientific">Agathobacter rectalis</name>
    <dbReference type="NCBI Taxonomy" id="39491"/>
    <lineage>
        <taxon>Bacteria</taxon>
        <taxon>Bacillati</taxon>
        <taxon>Bacillota</taxon>
        <taxon>Clostridia</taxon>
        <taxon>Lachnospirales</taxon>
        <taxon>Lachnospiraceae</taxon>
        <taxon>Agathobacter</taxon>
    </lineage>
</organism>
<dbReference type="GO" id="GO:0008643">
    <property type="term" value="P:carbohydrate transport"/>
    <property type="evidence" value="ECO:0007669"/>
    <property type="project" value="InterPro"/>
</dbReference>
<dbReference type="CDD" id="cd17332">
    <property type="entry name" value="MFS_MelB_like"/>
    <property type="match status" value="1"/>
</dbReference>
<evidence type="ECO:0000256" key="2">
    <source>
        <dbReference type="ARBA" id="ARBA00022847"/>
    </source>
</evidence>
<dbReference type="Pfam" id="PF13347">
    <property type="entry name" value="MFS_2"/>
    <property type="match status" value="1"/>
</dbReference>
<keyword evidence="2" id="KW-0769">Symport</keyword>
<dbReference type="InterPro" id="IPR001927">
    <property type="entry name" value="Na/Gal_symport"/>
</dbReference>
<dbReference type="InterPro" id="IPR039672">
    <property type="entry name" value="MFS_2"/>
</dbReference>
<dbReference type="AlphaFoldDB" id="A0A415IL67"/>
<feature type="transmembrane region" description="Helical" evidence="3">
    <location>
        <begin position="414"/>
        <end position="433"/>
    </location>
</feature>
<proteinExistence type="predicted"/>
<feature type="transmembrane region" description="Helical" evidence="3">
    <location>
        <begin position="327"/>
        <end position="352"/>
    </location>
</feature>
<dbReference type="EMBL" id="QROF01000001">
    <property type="protein sequence ID" value="RHL08294.1"/>
    <property type="molecule type" value="Genomic_DNA"/>
</dbReference>
<name>A0A415IL67_9FIRM</name>
<evidence type="ECO:0000313" key="4">
    <source>
        <dbReference type="EMBL" id="RHL08294.1"/>
    </source>
</evidence>
<dbReference type="PANTHER" id="PTHR11328">
    <property type="entry name" value="MAJOR FACILITATOR SUPERFAMILY DOMAIN-CONTAINING PROTEIN"/>
    <property type="match status" value="1"/>
</dbReference>
<dbReference type="NCBIfam" id="TIGR00792">
    <property type="entry name" value="gph"/>
    <property type="match status" value="1"/>
</dbReference>
<dbReference type="GO" id="GO:0006814">
    <property type="term" value="P:sodium ion transport"/>
    <property type="evidence" value="ECO:0007669"/>
    <property type="project" value="InterPro"/>
</dbReference>
<dbReference type="SUPFAM" id="SSF103473">
    <property type="entry name" value="MFS general substrate transporter"/>
    <property type="match status" value="1"/>
</dbReference>
<protein>
    <submittedName>
        <fullName evidence="4">Sugar:sodium symporter</fullName>
    </submittedName>
</protein>
<keyword evidence="1" id="KW-0813">Transport</keyword>
<evidence type="ECO:0000313" key="5">
    <source>
        <dbReference type="Proteomes" id="UP000286181"/>
    </source>
</evidence>
<gene>
    <name evidence="4" type="ORF">DW038_02455</name>
</gene>
<keyword evidence="3" id="KW-0472">Membrane</keyword>
<keyword evidence="3" id="KW-1133">Transmembrane helix</keyword>
<feature type="transmembrane region" description="Helical" evidence="3">
    <location>
        <begin position="372"/>
        <end position="394"/>
    </location>
</feature>
<evidence type="ECO:0000256" key="3">
    <source>
        <dbReference type="SAM" id="Phobius"/>
    </source>
</evidence>
<feature type="transmembrane region" description="Helical" evidence="3">
    <location>
        <begin position="12"/>
        <end position="31"/>
    </location>
</feature>
<sequence>MKLKTGQKCAFGFGAFGKDIVYMLIASYLLYYYNVVLGMSSVFIGTVMMAARIFDAFNDPVMGIIVAKTRTGWGRFRPWIFAGTVLNAVTIYALYATPESMGDSAQRVWLTVFYFAWGITYTLMDIPFWSMIPAITEPGSDREQLTSLARTCSGIGDAIPTVLTMTVVPILGAGSSMADYRIGFKWWALIIAVVFVISEFVCVACVPEKPVACDEKPGKISDMFKALFKNDQAMTVVVSIILVYTSLNICGNLVLYFFRFDVGNEGAYSVFAAVAFAAQVLVMMVIPLLRKRFSKGCLFISGFIIQIAGYAVILIMAFSKLYTPQSWYILCMPSILIYLGYGMLNVIMTIFLSDSVDYGEVMNGTREESVIFSMQTFTVKLASGVAVFLAGLIVDWIHLDTSATVQTQDTLDALRMWMTIPSVILLIVGIFVFKRFYRLDDARMEEIKSKLNSENDAG</sequence>
<feature type="transmembrane region" description="Helical" evidence="3">
    <location>
        <begin position="270"/>
        <end position="289"/>
    </location>
</feature>
<accession>A0A415IL67</accession>
<dbReference type="GO" id="GO:0005886">
    <property type="term" value="C:plasma membrane"/>
    <property type="evidence" value="ECO:0007669"/>
    <property type="project" value="TreeGrafter"/>
</dbReference>
<dbReference type="RefSeq" id="WP_118371564.1">
    <property type="nucleotide sequence ID" value="NZ_QROF01000001.1"/>
</dbReference>
<reference evidence="4 5" key="1">
    <citation type="submission" date="2018-08" db="EMBL/GenBank/DDBJ databases">
        <title>A genome reference for cultivated species of the human gut microbiota.</title>
        <authorList>
            <person name="Zou Y."/>
            <person name="Xue W."/>
            <person name="Luo G."/>
        </authorList>
    </citation>
    <scope>NUCLEOTIDE SEQUENCE [LARGE SCALE GENOMIC DNA]</scope>
    <source>
        <strain evidence="4 5">AF39-14AC</strain>
    </source>
</reference>
<dbReference type="PANTHER" id="PTHR11328:SF36">
    <property type="entry name" value="MELIBIOSE PERMEASE"/>
    <property type="match status" value="1"/>
</dbReference>
<dbReference type="Proteomes" id="UP000286181">
    <property type="component" value="Unassembled WGS sequence"/>
</dbReference>
<feature type="transmembrane region" description="Helical" evidence="3">
    <location>
        <begin position="108"/>
        <end position="132"/>
    </location>
</feature>
<dbReference type="InterPro" id="IPR036259">
    <property type="entry name" value="MFS_trans_sf"/>
</dbReference>
<feature type="transmembrane region" description="Helical" evidence="3">
    <location>
        <begin position="296"/>
        <end position="321"/>
    </location>
</feature>
<dbReference type="Gene3D" id="1.20.1250.20">
    <property type="entry name" value="MFS general substrate transporter like domains"/>
    <property type="match status" value="1"/>
</dbReference>